<sequence>MRQVLSGFGFLSGASYPFRALAVFRRTPRLWGYLIVPILLNFFLGIILYAGSLYLGWQVVQDLITYLSNWIDLLIANLPAWLGILEYLIVGLGFLLHLLLIIVLFIVTGFLLIQVGVTLGAPWYGKLSEELEKIRTGKLQVIEVGIFRDIGRAILFELKKLVLLVCIGIPLFLLNFLPGVGTAISTVGGIILTGTIVCLDFLDAPLERRRLSFRDKLSVVFGSLPASAGFSLVCLGLISIPLVNLVTIPLCVASGTLFFCDRILPKRFRSVDNAKG</sequence>
<evidence type="ECO:0000313" key="11">
    <source>
        <dbReference type="EMBL" id="OKH22211.1"/>
    </source>
</evidence>
<evidence type="ECO:0000313" key="12">
    <source>
        <dbReference type="Proteomes" id="UP000186868"/>
    </source>
</evidence>
<comment type="subcellular location">
    <subcellularLocation>
        <location evidence="1">Membrane</location>
        <topology evidence="1">Multi-pass membrane protein</topology>
    </subcellularLocation>
</comment>
<protein>
    <recommendedName>
        <fullName evidence="13">Sulfate transporter CysZ</fullName>
    </recommendedName>
</protein>
<evidence type="ECO:0008006" key="13">
    <source>
        <dbReference type="Google" id="ProtNLM"/>
    </source>
</evidence>
<feature type="transmembrane region" description="Helical" evidence="10">
    <location>
        <begin position="63"/>
        <end position="82"/>
    </location>
</feature>
<dbReference type="PANTHER" id="PTHR37468:SF1">
    <property type="entry name" value="SULFATE TRANSPORTER CYSZ"/>
    <property type="match status" value="1"/>
</dbReference>
<keyword evidence="6 10" id="KW-0812">Transmembrane</keyword>
<dbReference type="RefSeq" id="WP_073600087.1">
    <property type="nucleotide sequence ID" value="NZ_MRCB01000015.1"/>
</dbReference>
<feature type="transmembrane region" description="Helical" evidence="10">
    <location>
        <begin position="217"/>
        <end position="240"/>
    </location>
</feature>
<organism evidence="11 12">
    <name type="scientific">Hydrococcus rivularis NIES-593</name>
    <dbReference type="NCBI Taxonomy" id="1921803"/>
    <lineage>
        <taxon>Bacteria</taxon>
        <taxon>Bacillati</taxon>
        <taxon>Cyanobacteriota</taxon>
        <taxon>Cyanophyceae</taxon>
        <taxon>Pleurocapsales</taxon>
        <taxon>Hydrococcaceae</taxon>
        <taxon>Hydrococcus</taxon>
    </lineage>
</organism>
<feature type="transmembrane region" description="Helical" evidence="10">
    <location>
        <begin position="246"/>
        <end position="264"/>
    </location>
</feature>
<keyword evidence="12" id="KW-1185">Reference proteome</keyword>
<dbReference type="OrthoDB" id="457368at2"/>
<dbReference type="GO" id="GO:0009675">
    <property type="term" value="F:high-affinity sulfate:proton symporter activity"/>
    <property type="evidence" value="ECO:0007669"/>
    <property type="project" value="TreeGrafter"/>
</dbReference>
<keyword evidence="5" id="KW-0028">Amino-acid biosynthesis</keyword>
<evidence type="ECO:0000256" key="1">
    <source>
        <dbReference type="ARBA" id="ARBA00004141"/>
    </source>
</evidence>
<dbReference type="Proteomes" id="UP000186868">
    <property type="component" value="Unassembled WGS sequence"/>
</dbReference>
<dbReference type="GO" id="GO:0019344">
    <property type="term" value="P:cysteine biosynthetic process"/>
    <property type="evidence" value="ECO:0007669"/>
    <property type="project" value="TreeGrafter"/>
</dbReference>
<evidence type="ECO:0000256" key="7">
    <source>
        <dbReference type="ARBA" id="ARBA00022989"/>
    </source>
</evidence>
<evidence type="ECO:0000256" key="9">
    <source>
        <dbReference type="ARBA" id="ARBA00023136"/>
    </source>
</evidence>
<keyword evidence="8" id="KW-0764">Sulfate transport</keyword>
<evidence type="ECO:0000256" key="3">
    <source>
        <dbReference type="ARBA" id="ARBA00022475"/>
    </source>
</evidence>
<evidence type="ECO:0000256" key="10">
    <source>
        <dbReference type="SAM" id="Phobius"/>
    </source>
</evidence>
<name>A0A1U7HF88_9CYAN</name>
<dbReference type="GO" id="GO:0000103">
    <property type="term" value="P:sulfate assimilation"/>
    <property type="evidence" value="ECO:0007669"/>
    <property type="project" value="TreeGrafter"/>
</dbReference>
<evidence type="ECO:0000256" key="2">
    <source>
        <dbReference type="ARBA" id="ARBA00022448"/>
    </source>
</evidence>
<comment type="caution">
    <text evidence="11">The sequence shown here is derived from an EMBL/GenBank/DDBJ whole genome shotgun (WGS) entry which is preliminary data.</text>
</comment>
<gene>
    <name evidence="11" type="ORF">NIES593_13525</name>
</gene>
<evidence type="ECO:0000256" key="4">
    <source>
        <dbReference type="ARBA" id="ARBA00022519"/>
    </source>
</evidence>
<dbReference type="STRING" id="1921803.NIES593_13525"/>
<dbReference type="Pfam" id="PF07264">
    <property type="entry name" value="EI24"/>
    <property type="match status" value="1"/>
</dbReference>
<dbReference type="InterPro" id="IPR050480">
    <property type="entry name" value="CysZ-like"/>
</dbReference>
<evidence type="ECO:0000256" key="8">
    <source>
        <dbReference type="ARBA" id="ARBA00023032"/>
    </source>
</evidence>
<keyword evidence="4" id="KW-0997">Cell inner membrane</keyword>
<feature type="transmembrane region" description="Helical" evidence="10">
    <location>
        <begin position="30"/>
        <end position="51"/>
    </location>
</feature>
<accession>A0A1U7HF88</accession>
<evidence type="ECO:0000256" key="5">
    <source>
        <dbReference type="ARBA" id="ARBA00022605"/>
    </source>
</evidence>
<keyword evidence="7 10" id="KW-1133">Transmembrane helix</keyword>
<keyword evidence="3" id="KW-1003">Cell membrane</keyword>
<feature type="transmembrane region" description="Helical" evidence="10">
    <location>
        <begin position="88"/>
        <end position="113"/>
    </location>
</feature>
<dbReference type="InterPro" id="IPR059112">
    <property type="entry name" value="CysZ/EI24"/>
</dbReference>
<reference evidence="11 12" key="1">
    <citation type="submission" date="2016-11" db="EMBL/GenBank/DDBJ databases">
        <title>Draft Genome Sequences of Nine Cyanobacterial Strains from Diverse Habitats.</title>
        <authorList>
            <person name="Zhu T."/>
            <person name="Hou S."/>
            <person name="Lu X."/>
            <person name="Hess W.R."/>
        </authorList>
    </citation>
    <scope>NUCLEOTIDE SEQUENCE [LARGE SCALE GENOMIC DNA]</scope>
    <source>
        <strain evidence="11 12">NIES-593</strain>
    </source>
</reference>
<keyword evidence="9 10" id="KW-0472">Membrane</keyword>
<feature type="transmembrane region" description="Helical" evidence="10">
    <location>
        <begin position="161"/>
        <end position="177"/>
    </location>
</feature>
<evidence type="ECO:0000256" key="6">
    <source>
        <dbReference type="ARBA" id="ARBA00022692"/>
    </source>
</evidence>
<proteinExistence type="predicted"/>
<dbReference type="AlphaFoldDB" id="A0A1U7HF88"/>
<dbReference type="EMBL" id="MRCB01000015">
    <property type="protein sequence ID" value="OKH22211.1"/>
    <property type="molecule type" value="Genomic_DNA"/>
</dbReference>
<keyword evidence="2" id="KW-0813">Transport</keyword>
<dbReference type="GO" id="GO:0005886">
    <property type="term" value="C:plasma membrane"/>
    <property type="evidence" value="ECO:0007669"/>
    <property type="project" value="TreeGrafter"/>
</dbReference>
<dbReference type="PANTHER" id="PTHR37468">
    <property type="entry name" value="SULFATE TRANSPORTER CYSZ"/>
    <property type="match status" value="1"/>
</dbReference>